<keyword evidence="9 12" id="KW-0201">Cytochrome c-type biogenesis</keyword>
<dbReference type="RefSeq" id="WP_009576468.1">
    <property type="nucleotide sequence ID" value="NZ_AEIG01000067.1"/>
</dbReference>
<protein>
    <recommendedName>
        <fullName evidence="4 12">Heme exporter protein B</fullName>
    </recommendedName>
</protein>
<dbReference type="GO" id="GO:0005886">
    <property type="term" value="C:plasma membrane"/>
    <property type="evidence" value="ECO:0007669"/>
    <property type="project" value="UniProtKB-SubCell"/>
</dbReference>
<dbReference type="OrthoDB" id="9799895at2"/>
<dbReference type="STRING" id="2518989.IMCC3088_2279"/>
<evidence type="ECO:0000256" key="12">
    <source>
        <dbReference type="PIRNR" id="PIRNR002764"/>
    </source>
</evidence>
<evidence type="ECO:0000256" key="10">
    <source>
        <dbReference type="ARBA" id="ARBA00022989"/>
    </source>
</evidence>
<evidence type="ECO:0000256" key="3">
    <source>
        <dbReference type="ARBA" id="ARBA00010544"/>
    </source>
</evidence>
<dbReference type="PRINTS" id="PR01414">
    <property type="entry name" value="CCMBBIOGNSIS"/>
</dbReference>
<dbReference type="NCBIfam" id="TIGR01190">
    <property type="entry name" value="ccmB"/>
    <property type="match status" value="1"/>
</dbReference>
<evidence type="ECO:0000256" key="5">
    <source>
        <dbReference type="ARBA" id="ARBA00022448"/>
    </source>
</evidence>
<dbReference type="PIRSF" id="PIRSF002764">
    <property type="entry name" value="CcmB"/>
    <property type="match status" value="1"/>
</dbReference>
<keyword evidence="5 12" id="KW-0813">Transport</keyword>
<comment type="similarity">
    <text evidence="3 12">Belongs to the CcmB/CycW/HelB family.</text>
</comment>
<evidence type="ECO:0000256" key="6">
    <source>
        <dbReference type="ARBA" id="ARBA00022475"/>
    </source>
</evidence>
<keyword evidence="11 12" id="KW-0472">Membrane</keyword>
<evidence type="ECO:0000256" key="7">
    <source>
        <dbReference type="ARBA" id="ARBA00022519"/>
    </source>
</evidence>
<reference evidence="13 14" key="1">
    <citation type="journal article" date="2011" name="J. Bacteriol.">
        <title>Genome sequence of strain IMCC3088, a proteorhodopsin-containing marine bacterium belonging to the OM60/NOR5 clade.</title>
        <authorList>
            <person name="Jang Y."/>
            <person name="Oh H.M."/>
            <person name="Kang I."/>
            <person name="Lee K."/>
            <person name="Yang S.J."/>
            <person name="Cho J.C."/>
        </authorList>
    </citation>
    <scope>NUCLEOTIDE SEQUENCE [LARGE SCALE GENOMIC DNA]</scope>
    <source>
        <strain evidence="13 14">IMCC3088</strain>
    </source>
</reference>
<sequence length="224" mass="23337">MYRSVFGKVLARQLLLAYRRPAAVLNPLFFYGVVVLLMPLGLGPEQRVLGEFAPGLLWITALLAALLSSETLFRGDYDDGGLEQLVVSGDSLYLASLGYVVAHWCLTGLPLALFSPAFGQLLSLPAQGLGTLALSLALGTLILSAFGCIGAALTMALRRGGMLLSLLLLPLEVPVLILGAGVVERAVSGMPIDSLISILSGLALLALALTPLAIGASIKISLEV</sequence>
<gene>
    <name evidence="13" type="ORF">IMCC3088_2279</name>
</gene>
<dbReference type="PANTHER" id="PTHR30070:SF1">
    <property type="entry name" value="CYTOCHROME C BIOGENESIS B-RELATED"/>
    <property type="match status" value="1"/>
</dbReference>
<evidence type="ECO:0000256" key="2">
    <source>
        <dbReference type="ARBA" id="ARBA00004429"/>
    </source>
</evidence>
<evidence type="ECO:0000256" key="9">
    <source>
        <dbReference type="ARBA" id="ARBA00022748"/>
    </source>
</evidence>
<name>F3L3T7_9GAMM</name>
<proteinExistence type="inferred from homology"/>
<dbReference type="Pfam" id="PF03379">
    <property type="entry name" value="CcmB"/>
    <property type="match status" value="1"/>
</dbReference>
<keyword evidence="7 12" id="KW-0997">Cell inner membrane</keyword>
<keyword evidence="6 12" id="KW-1003">Cell membrane</keyword>
<keyword evidence="14" id="KW-1185">Reference proteome</keyword>
<accession>F3L3T7</accession>
<comment type="subcellular location">
    <subcellularLocation>
        <location evidence="2">Cell inner membrane</location>
        <topology evidence="2">Multi-pass membrane protein</topology>
    </subcellularLocation>
</comment>
<dbReference type="GO" id="GO:0017004">
    <property type="term" value="P:cytochrome complex assembly"/>
    <property type="evidence" value="ECO:0007669"/>
    <property type="project" value="UniProtKB-KW"/>
</dbReference>
<keyword evidence="10" id="KW-1133">Transmembrane helix</keyword>
<dbReference type="PANTHER" id="PTHR30070">
    <property type="entry name" value="HEME EXPORTER PROTEIN B"/>
    <property type="match status" value="1"/>
</dbReference>
<evidence type="ECO:0000256" key="1">
    <source>
        <dbReference type="ARBA" id="ARBA00002442"/>
    </source>
</evidence>
<keyword evidence="8" id="KW-0812">Transmembrane</keyword>
<evidence type="ECO:0000313" key="14">
    <source>
        <dbReference type="Proteomes" id="UP000005615"/>
    </source>
</evidence>
<dbReference type="Proteomes" id="UP000005615">
    <property type="component" value="Unassembled WGS sequence"/>
</dbReference>
<organism evidence="13 14">
    <name type="scientific">Aequoribacter fuscus</name>
    <dbReference type="NCBI Taxonomy" id="2518989"/>
    <lineage>
        <taxon>Bacteria</taxon>
        <taxon>Pseudomonadati</taxon>
        <taxon>Pseudomonadota</taxon>
        <taxon>Gammaproteobacteria</taxon>
        <taxon>Cellvibrionales</taxon>
        <taxon>Halieaceae</taxon>
        <taxon>Aequoribacter</taxon>
    </lineage>
</organism>
<dbReference type="AlphaFoldDB" id="F3L3T7"/>
<dbReference type="GO" id="GO:1903607">
    <property type="term" value="P:cytochrome c biosynthetic process"/>
    <property type="evidence" value="ECO:0007669"/>
    <property type="project" value="TreeGrafter"/>
</dbReference>
<dbReference type="InterPro" id="IPR003544">
    <property type="entry name" value="Cyt_c_biogenesis_CcmB"/>
</dbReference>
<evidence type="ECO:0000313" key="13">
    <source>
        <dbReference type="EMBL" id="EGG28986.1"/>
    </source>
</evidence>
<dbReference type="InterPro" id="IPR026031">
    <property type="entry name" value="Cyt_c_CcmB_bac"/>
</dbReference>
<comment type="caution">
    <text evidence="13">The sequence shown here is derived from an EMBL/GenBank/DDBJ whole genome shotgun (WGS) entry which is preliminary data.</text>
</comment>
<evidence type="ECO:0000256" key="8">
    <source>
        <dbReference type="ARBA" id="ARBA00022692"/>
    </source>
</evidence>
<comment type="function">
    <text evidence="1 12">Required for the export of heme to the periplasm for the biogenesis of c-type cytochromes.</text>
</comment>
<evidence type="ECO:0000256" key="4">
    <source>
        <dbReference type="ARBA" id="ARBA00016452"/>
    </source>
</evidence>
<dbReference type="EMBL" id="AEIG01000067">
    <property type="protein sequence ID" value="EGG28986.1"/>
    <property type="molecule type" value="Genomic_DNA"/>
</dbReference>
<dbReference type="eggNOG" id="COG2386">
    <property type="taxonomic scope" value="Bacteria"/>
</dbReference>
<evidence type="ECO:0000256" key="11">
    <source>
        <dbReference type="ARBA" id="ARBA00023136"/>
    </source>
</evidence>
<dbReference type="GO" id="GO:0015232">
    <property type="term" value="F:heme transmembrane transporter activity"/>
    <property type="evidence" value="ECO:0007669"/>
    <property type="project" value="InterPro"/>
</dbReference>